<proteinExistence type="predicted"/>
<dbReference type="RefSeq" id="WP_144072183.1">
    <property type="nucleotide sequence ID" value="NZ_VJZR01000029.1"/>
</dbReference>
<feature type="signal peptide" evidence="1">
    <location>
        <begin position="1"/>
        <end position="21"/>
    </location>
</feature>
<keyword evidence="1" id="KW-0732">Signal</keyword>
<reference evidence="2 3" key="1">
    <citation type="submission" date="2019-07" db="EMBL/GenBank/DDBJ databases">
        <title>Novel species of Flavobacterium.</title>
        <authorList>
            <person name="Liu Q."/>
            <person name="Xin Y.-H."/>
        </authorList>
    </citation>
    <scope>NUCLEOTIDE SEQUENCE [LARGE SCALE GENOMIC DNA]</scope>
    <source>
        <strain evidence="2 3">LB3P56</strain>
    </source>
</reference>
<keyword evidence="3" id="KW-1185">Reference proteome</keyword>
<evidence type="ECO:0000313" key="3">
    <source>
        <dbReference type="Proteomes" id="UP000318585"/>
    </source>
</evidence>
<evidence type="ECO:0008006" key="4">
    <source>
        <dbReference type="Google" id="ProtNLM"/>
    </source>
</evidence>
<organism evidence="2 3">
    <name type="scientific">Flavobacterium franklandianum</name>
    <dbReference type="NCBI Taxonomy" id="2594430"/>
    <lineage>
        <taxon>Bacteria</taxon>
        <taxon>Pseudomonadati</taxon>
        <taxon>Bacteroidota</taxon>
        <taxon>Flavobacteriia</taxon>
        <taxon>Flavobacteriales</taxon>
        <taxon>Flavobacteriaceae</taxon>
        <taxon>Flavobacterium</taxon>
    </lineage>
</organism>
<protein>
    <recommendedName>
        <fullName evidence="4">Outer membrane protein beta-barrel domain-containing protein</fullName>
    </recommendedName>
</protein>
<dbReference type="OrthoDB" id="1367362at2"/>
<dbReference type="Proteomes" id="UP000318585">
    <property type="component" value="Unassembled WGS sequence"/>
</dbReference>
<dbReference type="AlphaFoldDB" id="A0A553C5S3"/>
<gene>
    <name evidence="2" type="ORF">FNW17_15965</name>
</gene>
<name>A0A553C5S3_9FLAO</name>
<accession>A0A553C5S3</accession>
<evidence type="ECO:0000313" key="2">
    <source>
        <dbReference type="EMBL" id="TRX15884.1"/>
    </source>
</evidence>
<comment type="caution">
    <text evidence="2">The sequence shown here is derived from an EMBL/GenBank/DDBJ whole genome shotgun (WGS) entry which is preliminary data.</text>
</comment>
<sequence length="204" mass="22795">MKTILSIGILFLSTSIICAQAIQDQNPSQPFRVGNAVPPNYTIALGINAIDNGESPLPFDAVYSFKTPFFITAERRFKSKLSIGLTISTNQLVIRSVEKGYVSIDAVGQFYFNEYLFNSKKIEMYAGLGLGRFFLENNGNNTLNITGGGRYWISNHYGVSFQGFGKVGLSPLYPSVYNHYQYNLGLVWRSNRGDKVKVVDNVYK</sequence>
<evidence type="ECO:0000256" key="1">
    <source>
        <dbReference type="SAM" id="SignalP"/>
    </source>
</evidence>
<dbReference type="EMBL" id="VJZR01000029">
    <property type="protein sequence ID" value="TRX15884.1"/>
    <property type="molecule type" value="Genomic_DNA"/>
</dbReference>
<feature type="chain" id="PRO_5022145637" description="Outer membrane protein beta-barrel domain-containing protein" evidence="1">
    <location>
        <begin position="22"/>
        <end position="204"/>
    </location>
</feature>